<accession>A0AAW0ATC8</accession>
<protein>
    <submittedName>
        <fullName evidence="1">MYND-type domain-containing protein</fullName>
    </submittedName>
</protein>
<reference evidence="1 2" key="1">
    <citation type="journal article" date="2024" name="J Genomics">
        <title>Draft genome sequencing and assembly of Favolaschia claudopus CIRM-BRFM 2984 isolated from oak limbs.</title>
        <authorList>
            <person name="Navarro D."/>
            <person name="Drula E."/>
            <person name="Chaduli D."/>
            <person name="Cazenave R."/>
            <person name="Ahrendt S."/>
            <person name="Wang J."/>
            <person name="Lipzen A."/>
            <person name="Daum C."/>
            <person name="Barry K."/>
            <person name="Grigoriev I.V."/>
            <person name="Favel A."/>
            <person name="Rosso M.N."/>
            <person name="Martin F."/>
        </authorList>
    </citation>
    <scope>NUCLEOTIDE SEQUENCE [LARGE SCALE GENOMIC DNA]</scope>
    <source>
        <strain evidence="1 2">CIRM-BRFM 2984</strain>
    </source>
</reference>
<organism evidence="1 2">
    <name type="scientific">Favolaschia claudopus</name>
    <dbReference type="NCBI Taxonomy" id="2862362"/>
    <lineage>
        <taxon>Eukaryota</taxon>
        <taxon>Fungi</taxon>
        <taxon>Dikarya</taxon>
        <taxon>Basidiomycota</taxon>
        <taxon>Agaricomycotina</taxon>
        <taxon>Agaricomycetes</taxon>
        <taxon>Agaricomycetidae</taxon>
        <taxon>Agaricales</taxon>
        <taxon>Marasmiineae</taxon>
        <taxon>Mycenaceae</taxon>
        <taxon>Favolaschia</taxon>
    </lineage>
</organism>
<proteinExistence type="predicted"/>
<evidence type="ECO:0000313" key="1">
    <source>
        <dbReference type="EMBL" id="KAK7016077.1"/>
    </source>
</evidence>
<comment type="caution">
    <text evidence="1">The sequence shown here is derived from an EMBL/GenBank/DDBJ whole genome shotgun (WGS) entry which is preliminary data.</text>
</comment>
<dbReference type="AlphaFoldDB" id="A0AAW0ATC8"/>
<sequence>MVRMPLPHDAQLNPEKWEAGWEAFLSAVSGRSMLSKILSAGFTHELEAANRQLDQRLHNYRYLLKQTCELEQLMSFEALKHLAHDDFERKWKRAGVSERSEHILGALVAVCSVATNLHDARAYCPELRLTRLSSDGHAFLQLAKAAMLDDASLVPTQPKYVSHPHWDAWVTLQKDSIKSEQEKVAFAGMILLRTKLICHILYFAMETFLGKDPIALIADLERKQKIPPNYWRTSPRLIESVGYEAAKEDAKAHKADFFSRRGQGRAFCSYIGCGNFASDSSIKFPRCGRCFEKMQRQVLYCSRFVDCVHLGS</sequence>
<dbReference type="EMBL" id="JAWWNJ010000052">
    <property type="protein sequence ID" value="KAK7016077.1"/>
    <property type="molecule type" value="Genomic_DNA"/>
</dbReference>
<evidence type="ECO:0000313" key="2">
    <source>
        <dbReference type="Proteomes" id="UP001362999"/>
    </source>
</evidence>
<keyword evidence="2" id="KW-1185">Reference proteome</keyword>
<gene>
    <name evidence="1" type="ORF">R3P38DRAFT_3276389</name>
</gene>
<dbReference type="Proteomes" id="UP001362999">
    <property type="component" value="Unassembled WGS sequence"/>
</dbReference>
<name>A0AAW0ATC8_9AGAR</name>